<gene>
    <name evidence="8" type="ORF">EV644_12092</name>
</gene>
<dbReference type="InterPro" id="IPR047817">
    <property type="entry name" value="ABC2_TM_bact-type"/>
</dbReference>
<keyword evidence="6" id="KW-0813">Transport</keyword>
<dbReference type="Proteomes" id="UP000295818">
    <property type="component" value="Unassembled WGS sequence"/>
</dbReference>
<proteinExistence type="inferred from homology"/>
<feature type="transmembrane region" description="Helical" evidence="6">
    <location>
        <begin position="119"/>
        <end position="147"/>
    </location>
</feature>
<comment type="similarity">
    <text evidence="6">Belongs to the ABC-2 integral membrane protein family.</text>
</comment>
<dbReference type="PROSITE" id="PS51012">
    <property type="entry name" value="ABC_TM2"/>
    <property type="match status" value="1"/>
</dbReference>
<dbReference type="RefSeq" id="WP_132194202.1">
    <property type="nucleotide sequence ID" value="NZ_SLWM01000020.1"/>
</dbReference>
<feature type="transmembrane region" description="Helical" evidence="6">
    <location>
        <begin position="74"/>
        <end position="98"/>
    </location>
</feature>
<evidence type="ECO:0000259" key="7">
    <source>
        <dbReference type="PROSITE" id="PS51012"/>
    </source>
</evidence>
<keyword evidence="6" id="KW-1003">Cell membrane</keyword>
<feature type="transmembrane region" description="Helical" evidence="6">
    <location>
        <begin position="187"/>
        <end position="208"/>
    </location>
</feature>
<accession>A0ABY2BB63</accession>
<evidence type="ECO:0000256" key="2">
    <source>
        <dbReference type="ARBA" id="ARBA00022692"/>
    </source>
</evidence>
<dbReference type="InterPro" id="IPR000412">
    <property type="entry name" value="ABC_2_transport"/>
</dbReference>
<evidence type="ECO:0000313" key="8">
    <source>
        <dbReference type="EMBL" id="TCO14468.1"/>
    </source>
</evidence>
<dbReference type="InterPro" id="IPR052902">
    <property type="entry name" value="ABC-2_transporter"/>
</dbReference>
<organism evidence="8 9">
    <name type="scientific">Kribbella orskensis</name>
    <dbReference type="NCBI Taxonomy" id="2512216"/>
    <lineage>
        <taxon>Bacteria</taxon>
        <taxon>Bacillati</taxon>
        <taxon>Actinomycetota</taxon>
        <taxon>Actinomycetes</taxon>
        <taxon>Propionibacteriales</taxon>
        <taxon>Kribbellaceae</taxon>
        <taxon>Kribbella</taxon>
    </lineage>
</organism>
<dbReference type="Pfam" id="PF01061">
    <property type="entry name" value="ABC2_membrane"/>
    <property type="match status" value="1"/>
</dbReference>
<feature type="transmembrane region" description="Helical" evidence="6">
    <location>
        <begin position="42"/>
        <end position="62"/>
    </location>
</feature>
<protein>
    <recommendedName>
        <fullName evidence="6">Transport permease protein</fullName>
    </recommendedName>
</protein>
<feature type="transmembrane region" description="Helical" evidence="6">
    <location>
        <begin position="249"/>
        <end position="269"/>
    </location>
</feature>
<comment type="subcellular location">
    <subcellularLocation>
        <location evidence="6">Cell membrane</location>
        <topology evidence="6">Multi-pass membrane protein</topology>
    </subcellularLocation>
    <subcellularLocation>
        <location evidence="1">Membrane</location>
        <topology evidence="1">Multi-pass membrane protein</topology>
    </subcellularLocation>
</comment>
<dbReference type="InterPro" id="IPR013525">
    <property type="entry name" value="ABC2_TM"/>
</dbReference>
<evidence type="ECO:0000256" key="6">
    <source>
        <dbReference type="RuleBase" id="RU361157"/>
    </source>
</evidence>
<evidence type="ECO:0000256" key="5">
    <source>
        <dbReference type="ARBA" id="ARBA00023251"/>
    </source>
</evidence>
<evidence type="ECO:0000256" key="3">
    <source>
        <dbReference type="ARBA" id="ARBA00022989"/>
    </source>
</evidence>
<feature type="transmembrane region" description="Helical" evidence="6">
    <location>
        <begin position="159"/>
        <end position="180"/>
    </location>
</feature>
<reference evidence="8 9" key="1">
    <citation type="journal article" date="2015" name="Stand. Genomic Sci.">
        <title>Genomic Encyclopedia of Bacterial and Archaeal Type Strains, Phase III: the genomes of soil and plant-associated and newly described type strains.</title>
        <authorList>
            <person name="Whitman W.B."/>
            <person name="Woyke T."/>
            <person name="Klenk H.P."/>
            <person name="Zhou Y."/>
            <person name="Lilburn T.G."/>
            <person name="Beck B.J."/>
            <person name="De Vos P."/>
            <person name="Vandamme P."/>
            <person name="Eisen J.A."/>
            <person name="Garrity G."/>
            <person name="Hugenholtz P."/>
            <person name="Kyrpides N.C."/>
        </authorList>
    </citation>
    <scope>NUCLEOTIDE SEQUENCE [LARGE SCALE GENOMIC DNA]</scope>
    <source>
        <strain evidence="8 9">VKM Ac-2538</strain>
    </source>
</reference>
<evidence type="ECO:0000313" key="9">
    <source>
        <dbReference type="Proteomes" id="UP000295818"/>
    </source>
</evidence>
<keyword evidence="2 6" id="KW-0812">Transmembrane</keyword>
<sequence length="281" mass="30557">MSTTTTTTAPTRTAKPLPTPLKVGLSRTGLEVKQFFREKEQLIFTFFFPIIFLGIFSAVFSGTEFADGVDAATYFTPGMIASGIFLTSFQSLAITIAMERDEDLLKRLRGTPMSPQSYFIGKIGLVLATSVMQFALLLVIAGLALGVDLPTEPVKWLNFVWIFVLGTASGSVLGIAFSVVPKSGKAASAVVTPVVLLLQFMSGVYFVYGSLPAWMRTVAEFFPLKWLAQGMRSVFLPDSFEANEPGGSWQLGTGAIVLSLWLVAGLLIAQRVFRWTRRDAG</sequence>
<keyword evidence="5" id="KW-0046">Antibiotic resistance</keyword>
<feature type="domain" description="ABC transmembrane type-2" evidence="7">
    <location>
        <begin position="40"/>
        <end position="276"/>
    </location>
</feature>
<name>A0ABY2BB63_9ACTN</name>
<keyword evidence="9" id="KW-1185">Reference proteome</keyword>
<dbReference type="PIRSF" id="PIRSF006648">
    <property type="entry name" value="DrrB"/>
    <property type="match status" value="1"/>
</dbReference>
<dbReference type="PANTHER" id="PTHR43027">
    <property type="entry name" value="DOXORUBICIN RESISTANCE ABC TRANSPORTER PERMEASE PROTEIN DRRC-RELATED"/>
    <property type="match status" value="1"/>
</dbReference>
<keyword evidence="4 6" id="KW-0472">Membrane</keyword>
<keyword evidence="3 6" id="KW-1133">Transmembrane helix</keyword>
<dbReference type="PANTHER" id="PTHR43027:SF1">
    <property type="entry name" value="DOXORUBICIN RESISTANCE ABC TRANSPORTER PERMEASE PROTEIN DRRC-RELATED"/>
    <property type="match status" value="1"/>
</dbReference>
<evidence type="ECO:0000256" key="1">
    <source>
        <dbReference type="ARBA" id="ARBA00004141"/>
    </source>
</evidence>
<evidence type="ECO:0000256" key="4">
    <source>
        <dbReference type="ARBA" id="ARBA00023136"/>
    </source>
</evidence>
<dbReference type="EMBL" id="SLWM01000020">
    <property type="protein sequence ID" value="TCO14468.1"/>
    <property type="molecule type" value="Genomic_DNA"/>
</dbReference>
<comment type="caution">
    <text evidence="8">The sequence shown here is derived from an EMBL/GenBank/DDBJ whole genome shotgun (WGS) entry which is preliminary data.</text>
</comment>